<keyword evidence="4" id="KW-0175">Coiled coil</keyword>
<protein>
    <submittedName>
        <fullName evidence="5">Tetratricopeptide repeat protein 27</fullName>
    </submittedName>
</protein>
<dbReference type="SMART" id="SM00028">
    <property type="entry name" value="TPR"/>
    <property type="match status" value="4"/>
</dbReference>
<evidence type="ECO:0000256" key="2">
    <source>
        <dbReference type="ARBA" id="ARBA00022803"/>
    </source>
</evidence>
<dbReference type="PANTHER" id="PTHR16193">
    <property type="entry name" value="TETRATRICOPEPTIDE REPEAT PROTEIN 27"/>
    <property type="match status" value="1"/>
</dbReference>
<dbReference type="AlphaFoldDB" id="A0A078AY09"/>
<dbReference type="PANTHER" id="PTHR16193:SF0">
    <property type="entry name" value="TETRATRICOPEPTIDE REPEAT PROTEIN 27"/>
    <property type="match status" value="1"/>
</dbReference>
<dbReference type="OrthoDB" id="287165at2759"/>
<evidence type="ECO:0000256" key="3">
    <source>
        <dbReference type="PROSITE-ProRule" id="PRU00339"/>
    </source>
</evidence>
<evidence type="ECO:0000256" key="4">
    <source>
        <dbReference type="SAM" id="Coils"/>
    </source>
</evidence>
<proteinExistence type="predicted"/>
<evidence type="ECO:0000256" key="1">
    <source>
        <dbReference type="ARBA" id="ARBA00022737"/>
    </source>
</evidence>
<dbReference type="InterPro" id="IPR011990">
    <property type="entry name" value="TPR-like_helical_dom_sf"/>
</dbReference>
<dbReference type="PROSITE" id="PS50005">
    <property type="entry name" value="TPR"/>
    <property type="match status" value="2"/>
</dbReference>
<accession>A0A078AY09</accession>
<dbReference type="OMA" id="WNIRLIC"/>
<dbReference type="InterPro" id="IPR044244">
    <property type="entry name" value="TTC27/Emw1"/>
</dbReference>
<feature type="coiled-coil region" evidence="4">
    <location>
        <begin position="46"/>
        <end position="73"/>
    </location>
</feature>
<keyword evidence="2 3" id="KW-0802">TPR repeat</keyword>
<dbReference type="InParanoid" id="A0A078AY09"/>
<keyword evidence="1" id="KW-0677">Repeat</keyword>
<dbReference type="InterPro" id="IPR019734">
    <property type="entry name" value="TPR_rpt"/>
</dbReference>
<keyword evidence="6" id="KW-1185">Reference proteome</keyword>
<feature type="repeat" description="TPR" evidence="3">
    <location>
        <begin position="561"/>
        <end position="594"/>
    </location>
</feature>
<gene>
    <name evidence="5" type="primary">Contig7633.g8144</name>
    <name evidence="5" type="ORF">STYLEM_16156</name>
</gene>
<reference evidence="5 6" key="1">
    <citation type="submission" date="2014-06" db="EMBL/GenBank/DDBJ databases">
        <authorList>
            <person name="Swart Estienne"/>
        </authorList>
    </citation>
    <scope>NUCLEOTIDE SEQUENCE [LARGE SCALE GENOMIC DNA]</scope>
    <source>
        <strain evidence="5 6">130c</strain>
    </source>
</reference>
<dbReference type="EMBL" id="CCKQ01015244">
    <property type="protein sequence ID" value="CDW87054.1"/>
    <property type="molecule type" value="Genomic_DNA"/>
</dbReference>
<dbReference type="Pfam" id="PF13181">
    <property type="entry name" value="TPR_8"/>
    <property type="match status" value="2"/>
</dbReference>
<dbReference type="Gene3D" id="1.25.40.10">
    <property type="entry name" value="Tetratricopeptide repeat domain"/>
    <property type="match status" value="1"/>
</dbReference>
<organism evidence="5 6">
    <name type="scientific">Stylonychia lemnae</name>
    <name type="common">Ciliate</name>
    <dbReference type="NCBI Taxonomy" id="5949"/>
    <lineage>
        <taxon>Eukaryota</taxon>
        <taxon>Sar</taxon>
        <taxon>Alveolata</taxon>
        <taxon>Ciliophora</taxon>
        <taxon>Intramacronucleata</taxon>
        <taxon>Spirotrichea</taxon>
        <taxon>Stichotrichia</taxon>
        <taxon>Sporadotrichida</taxon>
        <taxon>Oxytrichidae</taxon>
        <taxon>Stylonychinae</taxon>
        <taxon>Stylonychia</taxon>
    </lineage>
</organism>
<feature type="repeat" description="TPR" evidence="3">
    <location>
        <begin position="595"/>
        <end position="628"/>
    </location>
</feature>
<dbReference type="SUPFAM" id="SSF48452">
    <property type="entry name" value="TPR-like"/>
    <property type="match status" value="1"/>
</dbReference>
<evidence type="ECO:0000313" key="6">
    <source>
        <dbReference type="Proteomes" id="UP000039865"/>
    </source>
</evidence>
<evidence type="ECO:0000313" key="5">
    <source>
        <dbReference type="EMBL" id="CDW87054.1"/>
    </source>
</evidence>
<dbReference type="Proteomes" id="UP000039865">
    <property type="component" value="Unassembled WGS sequence"/>
</dbReference>
<sequence>MQSTLSLESSTKSEYLTKLLAITDNQTFISHVLDHYFLQNLNEYLKGNEQVQLQELNEKILQLSDQYRTSTENYLDLIETLFSIFLRDNMSGPSVYTLYVEETKAPLIKGGPLPDTLLDPLSNKNQALQDLLLQHFEKDSEQIYLKTQFLVLFYAIEILLTNIHTSIEHPQFKLWKARYFYLHDQQLTSSVAHLKDNSIKLYEEYLQYFLEQYEANKSQTMKNTYVQLLIEQSYCYLNFYKYKKCKKCIKDAMKILNLNLTLTGRLGRRTKYQEFDIAQLVLDIDNRDVQIIESKPEVVSADGEETKQQKVLLEEDTILYEEPKITDPQGELTKKELSVEDQLVILAYVNYVTKTHPKDETRMELLRPYINACTEKSNNWLVFSFALLHRSRNELDRTKTMERALLQIQTLIDQFRDKEPNTGVRLANYFSTDYPLHWQMQKELAKYYMKIGVYVSAYEMLREVELYEDCILSMFMAGRSKLAEELAEERLEKSKLAQPNILCLLGDIKKDVSYYQRAWEVSGHKSARAMRSLARIQYFQGEFKKSAECYEKALSISRLYPDAWFTLGCAYMRLEELKQAVYAFGVSISIDESNCEAWSNISTCQMRMEKYKEAVMCLEQALKHNRKNWKIWENYIILSIETLKFYKAVSASRELMRMDMTDRLNVGLMLKICDVFLKNYVAKAGTPFEEFNIAKKQLYAFFDDYTEKVAKDWQVWRLICRIKSILKESHENIKSIKLKEIRALQNINWENDMQVYLFQYVLVILVKRQREV</sequence>
<name>A0A078AY09_STYLE</name>